<evidence type="ECO:0000256" key="3">
    <source>
        <dbReference type="ARBA" id="ARBA00022741"/>
    </source>
</evidence>
<dbReference type="STRING" id="574376.BAMA_04130"/>
<dbReference type="InterPro" id="IPR039421">
    <property type="entry name" value="Type_1_exporter"/>
</dbReference>
<dbReference type="GO" id="GO:0005886">
    <property type="term" value="C:plasma membrane"/>
    <property type="evidence" value="ECO:0007669"/>
    <property type="project" value="UniProtKB-SubCell"/>
</dbReference>
<dbReference type="FunFam" id="3.40.50.300:FF:001542">
    <property type="entry name" value="Thiol reductant ABC exporter subunit CydD"/>
    <property type="match status" value="1"/>
</dbReference>
<dbReference type="RefSeq" id="WP_034640356.1">
    <property type="nucleotide sequence ID" value="NZ_CBCSJC010000017.1"/>
</dbReference>
<sequence>MKRKRGLPSYPGSRILYVTLSLISIFEALSLIAQAAFLARTITFLFQGKTVQDVYKEIICFAIAFVVRRLLLHVSQMLVERFSERTGLALREQLIQAYFRLGPRFVQEKGTGHLVTLSIEGIQQLKTYIELTIPRMIRTCIVPVIIVLYVFTLDATSAVILVVTVPIVIIFMILLGLAAQKMADKQYDTYRVLSNHFIDTLKGLETLKYLGQSVKHEEKIEKVSKRYRKATLRTLRVAFLSSFALDFFTSLSIAFVAVGLGIRLIDGSIILLPALTILILAPEYFLPIRQVGANYHATLDGQIALEQIEEIIEQQKKVDVSLNDSRMMWNASSSMVLNGITISSEASEVTLLQDLHFSWNGNGAIGIIGESGAGKSTFIDVLAGFLQPNDGHISINGVDMKSFGREDWLQNIAYIPQNPYIFPLSLANNIRFYEPNATDAEVERVIDEVALRSLATSLPNGIHERIGEGGRMLSGGQEQRIAMARALLSKKPIILLDEPTAHLDIETEFEIKKEMLRLFQGKLVFLATHRLHWMKHMDHILVLEKGKLVEQGTYEELKNNKGAYEQLIGKHVGGRSYE</sequence>
<dbReference type="InterPro" id="IPR027417">
    <property type="entry name" value="P-loop_NTPase"/>
</dbReference>
<name>A0A073JWV7_9BACI</name>
<feature type="domain" description="ABC transmembrane type-1" evidence="9">
    <location>
        <begin position="22"/>
        <end position="300"/>
    </location>
</feature>
<comment type="caution">
    <text evidence="10">The sequence shown here is derived from an EMBL/GenBank/DDBJ whole genome shotgun (WGS) entry which is preliminary data.</text>
</comment>
<evidence type="ECO:0000256" key="4">
    <source>
        <dbReference type="ARBA" id="ARBA00022840"/>
    </source>
</evidence>
<dbReference type="eggNOG" id="COG4988">
    <property type="taxonomic scope" value="Bacteria"/>
</dbReference>
<dbReference type="OrthoDB" id="9806127at2"/>
<dbReference type="GO" id="GO:0005524">
    <property type="term" value="F:ATP binding"/>
    <property type="evidence" value="ECO:0007669"/>
    <property type="project" value="UniProtKB-KW"/>
</dbReference>
<evidence type="ECO:0000313" key="11">
    <source>
        <dbReference type="Proteomes" id="UP000027822"/>
    </source>
</evidence>
<feature type="domain" description="ABC transporter" evidence="8">
    <location>
        <begin position="335"/>
        <end position="570"/>
    </location>
</feature>
<feature type="transmembrane region" description="Helical" evidence="7">
    <location>
        <begin position="158"/>
        <end position="179"/>
    </location>
</feature>
<dbReference type="Pfam" id="PF00005">
    <property type="entry name" value="ABC_tran"/>
    <property type="match status" value="1"/>
</dbReference>
<keyword evidence="4 10" id="KW-0067">ATP-binding</keyword>
<dbReference type="Gene3D" id="3.40.50.300">
    <property type="entry name" value="P-loop containing nucleotide triphosphate hydrolases"/>
    <property type="match status" value="1"/>
</dbReference>
<dbReference type="Pfam" id="PF00664">
    <property type="entry name" value="ABC_membrane"/>
    <property type="match status" value="1"/>
</dbReference>
<dbReference type="SUPFAM" id="SSF90123">
    <property type="entry name" value="ABC transporter transmembrane region"/>
    <property type="match status" value="1"/>
</dbReference>
<dbReference type="NCBIfam" id="TIGR02857">
    <property type="entry name" value="CydD"/>
    <property type="match status" value="1"/>
</dbReference>
<dbReference type="GO" id="GO:0042883">
    <property type="term" value="P:cysteine transport"/>
    <property type="evidence" value="ECO:0007669"/>
    <property type="project" value="InterPro"/>
</dbReference>
<dbReference type="PROSITE" id="PS50893">
    <property type="entry name" value="ABC_TRANSPORTER_2"/>
    <property type="match status" value="1"/>
</dbReference>
<dbReference type="PANTHER" id="PTHR24221">
    <property type="entry name" value="ATP-BINDING CASSETTE SUB-FAMILY B"/>
    <property type="match status" value="1"/>
</dbReference>
<keyword evidence="3" id="KW-0547">Nucleotide-binding</keyword>
<evidence type="ECO:0000256" key="5">
    <source>
        <dbReference type="ARBA" id="ARBA00022989"/>
    </source>
</evidence>
<dbReference type="PROSITE" id="PS50929">
    <property type="entry name" value="ABC_TM1F"/>
    <property type="match status" value="1"/>
</dbReference>
<evidence type="ECO:0000313" key="10">
    <source>
        <dbReference type="EMBL" id="KEK18702.1"/>
    </source>
</evidence>
<evidence type="ECO:0000256" key="7">
    <source>
        <dbReference type="SAM" id="Phobius"/>
    </source>
</evidence>
<feature type="transmembrane region" description="Helical" evidence="7">
    <location>
        <begin position="136"/>
        <end position="152"/>
    </location>
</feature>
<feature type="transmembrane region" description="Helical" evidence="7">
    <location>
        <begin position="15"/>
        <end position="42"/>
    </location>
</feature>
<dbReference type="CDD" id="cd18584">
    <property type="entry name" value="ABC_6TM_AarD_CydD"/>
    <property type="match status" value="1"/>
</dbReference>
<dbReference type="InterPro" id="IPR003439">
    <property type="entry name" value="ABC_transporter-like_ATP-bd"/>
</dbReference>
<protein>
    <submittedName>
        <fullName evidence="10">ATP-binding/permease CydC</fullName>
    </submittedName>
</protein>
<dbReference type="InterPro" id="IPR011527">
    <property type="entry name" value="ABC1_TM_dom"/>
</dbReference>
<dbReference type="GO" id="GO:0034040">
    <property type="term" value="F:ATPase-coupled lipid transmembrane transporter activity"/>
    <property type="evidence" value="ECO:0007669"/>
    <property type="project" value="TreeGrafter"/>
</dbReference>
<reference evidence="10 11" key="1">
    <citation type="submission" date="2014-06" db="EMBL/GenBank/DDBJ databases">
        <title>Draft genome sequence of Bacillus manliponensis JCM 15802 (MCCC 1A00708).</title>
        <authorList>
            <person name="Lai Q."/>
            <person name="Liu Y."/>
            <person name="Shao Z."/>
        </authorList>
    </citation>
    <scope>NUCLEOTIDE SEQUENCE [LARGE SCALE GENOMIC DNA]</scope>
    <source>
        <strain evidence="10 11">JCM 15802</strain>
    </source>
</reference>
<dbReference type="Gene3D" id="1.20.1560.10">
    <property type="entry name" value="ABC transporter type 1, transmembrane domain"/>
    <property type="match status" value="1"/>
</dbReference>
<keyword evidence="5 7" id="KW-1133">Transmembrane helix</keyword>
<dbReference type="AlphaFoldDB" id="A0A073JWV7"/>
<dbReference type="PANTHER" id="PTHR24221:SF614">
    <property type="entry name" value="GLUTATHIONE_L-CYSTEINE TRANSPORT SYSTEM ATP-BINDING_PERMEASE PROTEIN CYDC"/>
    <property type="match status" value="1"/>
</dbReference>
<dbReference type="SUPFAM" id="SSF52540">
    <property type="entry name" value="P-loop containing nucleoside triphosphate hydrolases"/>
    <property type="match status" value="1"/>
</dbReference>
<dbReference type="EMBL" id="JOTN01000012">
    <property type="protein sequence ID" value="KEK18702.1"/>
    <property type="molecule type" value="Genomic_DNA"/>
</dbReference>
<feature type="transmembrane region" description="Helical" evidence="7">
    <location>
        <begin position="235"/>
        <end position="262"/>
    </location>
</feature>
<gene>
    <name evidence="10" type="ORF">BAMA_04130</name>
</gene>
<dbReference type="InterPro" id="IPR003593">
    <property type="entry name" value="AAA+_ATPase"/>
</dbReference>
<evidence type="ECO:0000259" key="8">
    <source>
        <dbReference type="PROSITE" id="PS50893"/>
    </source>
</evidence>
<dbReference type="InterPro" id="IPR036640">
    <property type="entry name" value="ABC1_TM_sf"/>
</dbReference>
<accession>A0A073JWV7</accession>
<keyword evidence="11" id="KW-1185">Reference proteome</keyword>
<evidence type="ECO:0000256" key="2">
    <source>
        <dbReference type="ARBA" id="ARBA00022692"/>
    </source>
</evidence>
<dbReference type="Proteomes" id="UP000027822">
    <property type="component" value="Unassembled WGS sequence"/>
</dbReference>
<evidence type="ECO:0000259" key="9">
    <source>
        <dbReference type="PROSITE" id="PS50929"/>
    </source>
</evidence>
<evidence type="ECO:0000256" key="1">
    <source>
        <dbReference type="ARBA" id="ARBA00004651"/>
    </source>
</evidence>
<dbReference type="SMART" id="SM00382">
    <property type="entry name" value="AAA"/>
    <property type="match status" value="1"/>
</dbReference>
<dbReference type="GO" id="GO:0016887">
    <property type="term" value="F:ATP hydrolysis activity"/>
    <property type="evidence" value="ECO:0007669"/>
    <property type="project" value="InterPro"/>
</dbReference>
<evidence type="ECO:0000256" key="6">
    <source>
        <dbReference type="ARBA" id="ARBA00023136"/>
    </source>
</evidence>
<keyword evidence="2 7" id="KW-0812">Transmembrane</keyword>
<comment type="subcellular location">
    <subcellularLocation>
        <location evidence="1">Cell membrane</location>
        <topology evidence="1">Multi-pass membrane protein</topology>
    </subcellularLocation>
</comment>
<proteinExistence type="predicted"/>
<dbReference type="InterPro" id="IPR014216">
    <property type="entry name" value="ABC_transptr_CydD"/>
</dbReference>
<feature type="transmembrane region" description="Helical" evidence="7">
    <location>
        <begin position="268"/>
        <end position="286"/>
    </location>
</feature>
<organism evidence="10 11">
    <name type="scientific">Bacillus manliponensis</name>
    <dbReference type="NCBI Taxonomy" id="574376"/>
    <lineage>
        <taxon>Bacteria</taxon>
        <taxon>Bacillati</taxon>
        <taxon>Bacillota</taxon>
        <taxon>Bacilli</taxon>
        <taxon>Bacillales</taxon>
        <taxon>Bacillaceae</taxon>
        <taxon>Bacillus</taxon>
        <taxon>Bacillus cereus group</taxon>
    </lineage>
</organism>
<dbReference type="GO" id="GO:0140359">
    <property type="term" value="F:ABC-type transporter activity"/>
    <property type="evidence" value="ECO:0007669"/>
    <property type="project" value="InterPro"/>
</dbReference>
<keyword evidence="6 7" id="KW-0472">Membrane</keyword>